<evidence type="ECO:0000256" key="1">
    <source>
        <dbReference type="SAM" id="MobiDB-lite"/>
    </source>
</evidence>
<sequence>MGEKDLWLALQNLNLGAERTPLKLSVEANKKRETDHRLSLVVKGLHPSQNPAGIKVMMPKIWKLEGRITSRINEDGSVQFFFQHEHQMLTVLDKGPWTYKDWLVVVDKWTRRNHPDYLRVIRFWIKILNIPDDCKEDRSIKEIGGVLGLNHVEEVFIQQPTADKAGEVWVRVPFDISGKLIFARYFTLEDHSEPVLIRYFYEKLRKFCSTCGSLTHMAATCNTHIREVEPLSLPAPIQESNMEQNRDASIQMDSESHTPTQVADETMGETVGSNINMDTSEHHQPTGSQGDIMEFLHPAEVQVGINQTFTIRELESASMTQQDRGIKRKIDVVDDEDEASTSRRRTKAPEQTTAAGEGLKRNPLTIPYLKDIRKSSKPDILFLIETKNGFNYVNSLATVLSYNHSYIIPSDGLSGGMAIFWNDSVHIDFLDPPTLNYTDMYVSSSSHPTFCLTYVYGDPDPKHRNAMWEKMMVWAQGGMYRSKPRLVLGDFNDIKSNAEKIGGPVRSENSFKIFRRMLQSSGLHDLKTVGAKYTWYGQRYTHTVQSRIDRAVASADWLEAFPQAYVQLLDWIGSDHRPLLLDTGVKKRRRGYALFRYDNRWRFNKELKEELKKTWTADCQDLPGDQFHEALKRCRSCMSRWKSHNLHNSAKRIQDLKEKIKQAMEEEYWRIKSRIQWLQAGDRNTRFFHEKTKQRRGYNRITAITDSQGKVCTFNLVYLRK</sequence>
<dbReference type="InterPro" id="IPR025836">
    <property type="entry name" value="Zn_knuckle_CX2CX4HX4C"/>
</dbReference>
<dbReference type="InterPro" id="IPR025558">
    <property type="entry name" value="DUF4283"/>
</dbReference>
<proteinExistence type="predicted"/>
<dbReference type="AlphaFoldDB" id="A0A8S2B0T7"/>
<dbReference type="InterPro" id="IPR036691">
    <property type="entry name" value="Endo/exonu/phosph_ase_sf"/>
</dbReference>
<evidence type="ECO:0000313" key="5">
    <source>
        <dbReference type="EMBL" id="CAE6241028.1"/>
    </source>
</evidence>
<dbReference type="InterPro" id="IPR005135">
    <property type="entry name" value="Endo/exonuclease/phosphatase"/>
</dbReference>
<keyword evidence="6" id="KW-1185">Reference proteome</keyword>
<evidence type="ECO:0008006" key="7">
    <source>
        <dbReference type="Google" id="ProtNLM"/>
    </source>
</evidence>
<dbReference type="InterPro" id="IPR040256">
    <property type="entry name" value="At4g02000-like"/>
</dbReference>
<gene>
    <name evidence="5" type="ORF">AARE701A_LOCUS21526</name>
</gene>
<dbReference type="SUPFAM" id="SSF56219">
    <property type="entry name" value="DNase I-like"/>
    <property type="match status" value="1"/>
</dbReference>
<dbReference type="Pfam" id="PF14392">
    <property type="entry name" value="zf-CCHC_4"/>
    <property type="match status" value="1"/>
</dbReference>
<evidence type="ECO:0000259" key="2">
    <source>
        <dbReference type="Pfam" id="PF03372"/>
    </source>
</evidence>
<name>A0A8S2B0T7_ARAAE</name>
<organism evidence="5 6">
    <name type="scientific">Arabidopsis arenosa</name>
    <name type="common">Sand rock-cress</name>
    <name type="synonym">Cardaminopsis arenosa</name>
    <dbReference type="NCBI Taxonomy" id="38785"/>
    <lineage>
        <taxon>Eukaryota</taxon>
        <taxon>Viridiplantae</taxon>
        <taxon>Streptophyta</taxon>
        <taxon>Embryophyta</taxon>
        <taxon>Tracheophyta</taxon>
        <taxon>Spermatophyta</taxon>
        <taxon>Magnoliopsida</taxon>
        <taxon>eudicotyledons</taxon>
        <taxon>Gunneridae</taxon>
        <taxon>Pentapetalae</taxon>
        <taxon>rosids</taxon>
        <taxon>malvids</taxon>
        <taxon>Brassicales</taxon>
        <taxon>Brassicaceae</taxon>
        <taxon>Camelineae</taxon>
        <taxon>Arabidopsis</taxon>
    </lineage>
</organism>
<dbReference type="GO" id="GO:0003824">
    <property type="term" value="F:catalytic activity"/>
    <property type="evidence" value="ECO:0007669"/>
    <property type="project" value="InterPro"/>
</dbReference>
<evidence type="ECO:0000259" key="4">
    <source>
        <dbReference type="Pfam" id="PF14392"/>
    </source>
</evidence>
<evidence type="ECO:0000313" key="6">
    <source>
        <dbReference type="Proteomes" id="UP000682877"/>
    </source>
</evidence>
<evidence type="ECO:0000259" key="3">
    <source>
        <dbReference type="Pfam" id="PF14111"/>
    </source>
</evidence>
<dbReference type="Proteomes" id="UP000682877">
    <property type="component" value="Chromosome 8"/>
</dbReference>
<feature type="domain" description="DUF4283" evidence="3">
    <location>
        <begin position="35"/>
        <end position="112"/>
    </location>
</feature>
<dbReference type="PANTHER" id="PTHR31286">
    <property type="entry name" value="GLYCINE-RICH CELL WALL STRUCTURAL PROTEIN 1.8-LIKE"/>
    <property type="match status" value="1"/>
</dbReference>
<dbReference type="Pfam" id="PF14111">
    <property type="entry name" value="DUF4283"/>
    <property type="match status" value="1"/>
</dbReference>
<dbReference type="Pfam" id="PF03372">
    <property type="entry name" value="Exo_endo_phos"/>
    <property type="match status" value="1"/>
</dbReference>
<reference evidence="5" key="1">
    <citation type="submission" date="2021-01" db="EMBL/GenBank/DDBJ databases">
        <authorList>
            <person name="Bezrukov I."/>
        </authorList>
    </citation>
    <scope>NUCLEOTIDE SEQUENCE</scope>
</reference>
<dbReference type="Gene3D" id="3.60.10.10">
    <property type="entry name" value="Endonuclease/exonuclease/phosphatase"/>
    <property type="match status" value="1"/>
</dbReference>
<accession>A0A8S2B0T7</accession>
<feature type="domain" description="Zinc knuckle CX2CX4HX4C" evidence="4">
    <location>
        <begin position="175"/>
        <end position="222"/>
    </location>
</feature>
<feature type="domain" description="Endonuclease/exonuclease/phosphatase" evidence="2">
    <location>
        <begin position="369"/>
        <end position="576"/>
    </location>
</feature>
<feature type="region of interest" description="Disordered" evidence="1">
    <location>
        <begin position="317"/>
        <end position="357"/>
    </location>
</feature>
<dbReference type="EMBL" id="LR999458">
    <property type="protein sequence ID" value="CAE6241028.1"/>
    <property type="molecule type" value="Genomic_DNA"/>
</dbReference>
<dbReference type="PANTHER" id="PTHR31286:SF178">
    <property type="entry name" value="DUF4283 DOMAIN-CONTAINING PROTEIN"/>
    <property type="match status" value="1"/>
</dbReference>
<protein>
    <recommendedName>
        <fullName evidence="7">DUF4283 domain-containing protein</fullName>
    </recommendedName>
</protein>